<dbReference type="Proteomes" id="UP000176329">
    <property type="component" value="Unassembled WGS sequence"/>
</dbReference>
<dbReference type="EMBL" id="MFPV01000010">
    <property type="protein sequence ID" value="OGH62815.1"/>
    <property type="molecule type" value="Genomic_DNA"/>
</dbReference>
<proteinExistence type="predicted"/>
<name>A0A1F6LU19_9BACT</name>
<protein>
    <submittedName>
        <fullName evidence="1">Uncharacterized protein</fullName>
    </submittedName>
</protein>
<reference evidence="1 2" key="1">
    <citation type="journal article" date="2016" name="Nat. Commun.">
        <title>Thousands of microbial genomes shed light on interconnected biogeochemical processes in an aquifer system.</title>
        <authorList>
            <person name="Anantharaman K."/>
            <person name="Brown C.T."/>
            <person name="Hug L.A."/>
            <person name="Sharon I."/>
            <person name="Castelle C.J."/>
            <person name="Probst A.J."/>
            <person name="Thomas B.C."/>
            <person name="Singh A."/>
            <person name="Wilkins M.J."/>
            <person name="Karaoz U."/>
            <person name="Brodie E.L."/>
            <person name="Williams K.H."/>
            <person name="Hubbard S.S."/>
            <person name="Banfield J.F."/>
        </authorList>
    </citation>
    <scope>NUCLEOTIDE SEQUENCE [LARGE SCALE GENOMIC DNA]</scope>
</reference>
<dbReference type="AlphaFoldDB" id="A0A1F6LU19"/>
<comment type="caution">
    <text evidence="1">The sequence shown here is derived from an EMBL/GenBank/DDBJ whole genome shotgun (WGS) entry which is preliminary data.</text>
</comment>
<accession>A0A1F6LU19</accession>
<sequence>MMTPEFSVRGVDPPKPKYVKFKMQLWLDATLLEEHETDTGMSDPAIWSLVDSWRRRHGFDATVTQFLRAELQQVRDVRR</sequence>
<evidence type="ECO:0000313" key="1">
    <source>
        <dbReference type="EMBL" id="OGH62815.1"/>
    </source>
</evidence>
<organism evidence="1 2">
    <name type="scientific">Candidatus Magasanikbacteria bacterium RIFCSPHIGHO2_01_FULL_50_8</name>
    <dbReference type="NCBI Taxonomy" id="1798674"/>
    <lineage>
        <taxon>Bacteria</taxon>
        <taxon>Candidatus Magasanikiibacteriota</taxon>
    </lineage>
</organism>
<evidence type="ECO:0000313" key="2">
    <source>
        <dbReference type="Proteomes" id="UP000176329"/>
    </source>
</evidence>
<gene>
    <name evidence="1" type="ORF">A2848_00490</name>
</gene>